<comment type="caution">
    <text evidence="2">The sequence shown here is derived from an EMBL/GenBank/DDBJ whole genome shotgun (WGS) entry which is preliminary data.</text>
</comment>
<feature type="compositionally biased region" description="Basic and acidic residues" evidence="1">
    <location>
        <begin position="13"/>
        <end position="30"/>
    </location>
</feature>
<dbReference type="EMBL" id="AJWY01005762">
    <property type="protein sequence ID" value="EKC68743.1"/>
    <property type="molecule type" value="Genomic_DNA"/>
</dbReference>
<organism evidence="2">
    <name type="scientific">human gut metagenome</name>
    <dbReference type="NCBI Taxonomy" id="408170"/>
    <lineage>
        <taxon>unclassified sequences</taxon>
        <taxon>metagenomes</taxon>
        <taxon>organismal metagenomes</taxon>
    </lineage>
</organism>
<feature type="region of interest" description="Disordered" evidence="1">
    <location>
        <begin position="1"/>
        <end position="30"/>
    </location>
</feature>
<feature type="non-terminal residue" evidence="2">
    <location>
        <position position="65"/>
    </location>
</feature>
<evidence type="ECO:0000313" key="2">
    <source>
        <dbReference type="EMBL" id="EKC68743.1"/>
    </source>
</evidence>
<dbReference type="AlphaFoldDB" id="K1TG49"/>
<evidence type="ECO:0000256" key="1">
    <source>
        <dbReference type="SAM" id="MobiDB-lite"/>
    </source>
</evidence>
<protein>
    <submittedName>
        <fullName evidence="2">Uncharacterized protein</fullName>
    </submittedName>
</protein>
<proteinExistence type="predicted"/>
<sequence>MAGMTVLNKAHSKVSETEHENTGIEAAHKTEQKAESILRFGNRTGRMIIQNRKNAPYKKAARLQF</sequence>
<reference evidence="2" key="1">
    <citation type="journal article" date="2013" name="Environ. Microbiol.">
        <title>Microbiota from the distal guts of lean and obese adolescents exhibit partial functional redundancy besides clear differences in community structure.</title>
        <authorList>
            <person name="Ferrer M."/>
            <person name="Ruiz A."/>
            <person name="Lanza F."/>
            <person name="Haange S.B."/>
            <person name="Oberbach A."/>
            <person name="Till H."/>
            <person name="Bargiela R."/>
            <person name="Campoy C."/>
            <person name="Segura M.T."/>
            <person name="Richter M."/>
            <person name="von Bergen M."/>
            <person name="Seifert J."/>
            <person name="Suarez A."/>
        </authorList>
    </citation>
    <scope>NUCLEOTIDE SEQUENCE</scope>
</reference>
<accession>K1TG49</accession>
<name>K1TG49_9ZZZZ</name>
<gene>
    <name evidence="2" type="ORF">LEA_08635</name>
</gene>